<protein>
    <recommendedName>
        <fullName evidence="2">Transcriptional regulator SutA RNAP-binding domain-containing protein</fullName>
    </recommendedName>
</protein>
<comment type="caution">
    <text evidence="3">The sequence shown here is derived from an EMBL/GenBank/DDBJ whole genome shotgun (WGS) entry which is preliminary data.</text>
</comment>
<dbReference type="Pfam" id="PF20661">
    <property type="entry name" value="SutA-RBD"/>
    <property type="match status" value="1"/>
</dbReference>
<evidence type="ECO:0000313" key="3">
    <source>
        <dbReference type="EMBL" id="MDO6423304.1"/>
    </source>
</evidence>
<dbReference type="InterPro" id="IPR049191">
    <property type="entry name" value="SutA_RBD"/>
</dbReference>
<feature type="region of interest" description="Disordered" evidence="1">
    <location>
        <begin position="1"/>
        <end position="29"/>
    </location>
</feature>
<name>A0AAW7XAA6_9GAMM</name>
<dbReference type="Proteomes" id="UP001169760">
    <property type="component" value="Unassembled WGS sequence"/>
</dbReference>
<dbReference type="AlphaFoldDB" id="A0AAW7XAA6"/>
<dbReference type="EMBL" id="JAUOPB010000009">
    <property type="protein sequence ID" value="MDO6423304.1"/>
    <property type="molecule type" value="Genomic_DNA"/>
</dbReference>
<evidence type="ECO:0000313" key="4">
    <source>
        <dbReference type="Proteomes" id="UP001169760"/>
    </source>
</evidence>
<gene>
    <name evidence="3" type="ORF">Q4521_12555</name>
</gene>
<feature type="region of interest" description="Disordered" evidence="1">
    <location>
        <begin position="60"/>
        <end position="79"/>
    </location>
</feature>
<feature type="domain" description="Transcriptional regulator SutA RNAP-binding" evidence="2">
    <location>
        <begin position="33"/>
        <end position="66"/>
    </location>
</feature>
<feature type="compositionally biased region" description="Polar residues" evidence="1">
    <location>
        <begin position="70"/>
        <end position="79"/>
    </location>
</feature>
<accession>A0AAW7XAA6</accession>
<evidence type="ECO:0000256" key="1">
    <source>
        <dbReference type="SAM" id="MobiDB-lite"/>
    </source>
</evidence>
<feature type="compositionally biased region" description="Acidic residues" evidence="1">
    <location>
        <begin position="1"/>
        <end position="24"/>
    </location>
</feature>
<dbReference type="RefSeq" id="WP_303493000.1">
    <property type="nucleotide sequence ID" value="NZ_JAUOPB010000009.1"/>
</dbReference>
<proteinExistence type="predicted"/>
<sequence>MSDDDDFFAEEDVIEEDDSSEGEYGEYGNSLTAKEAERARLQAEMEAFLASGGRINEIPANVVADPPKKPTSSYGGQPI</sequence>
<organism evidence="3 4">
    <name type="scientific">Saccharophagus degradans</name>
    <dbReference type="NCBI Taxonomy" id="86304"/>
    <lineage>
        <taxon>Bacteria</taxon>
        <taxon>Pseudomonadati</taxon>
        <taxon>Pseudomonadota</taxon>
        <taxon>Gammaproteobacteria</taxon>
        <taxon>Cellvibrionales</taxon>
        <taxon>Cellvibrionaceae</taxon>
        <taxon>Saccharophagus</taxon>
    </lineage>
</organism>
<reference evidence="3" key="1">
    <citation type="submission" date="2023-07" db="EMBL/GenBank/DDBJ databases">
        <title>Genome content predicts the carbon catabolic preferences of heterotrophic bacteria.</title>
        <authorList>
            <person name="Gralka M."/>
        </authorList>
    </citation>
    <scope>NUCLEOTIDE SEQUENCE</scope>
    <source>
        <strain evidence="3">I3M17_2</strain>
    </source>
</reference>
<evidence type="ECO:0000259" key="2">
    <source>
        <dbReference type="Pfam" id="PF20661"/>
    </source>
</evidence>